<feature type="domain" description="FAS1" evidence="2">
    <location>
        <begin position="21"/>
        <end position="161"/>
    </location>
</feature>
<dbReference type="PANTHER" id="PTHR36069">
    <property type="entry name" value="EXPRESSED PROTEIN-RELATED"/>
    <property type="match status" value="1"/>
</dbReference>
<dbReference type="PANTHER" id="PTHR36069:SF1">
    <property type="entry name" value="EXPRESSED PROTEIN"/>
    <property type="match status" value="1"/>
</dbReference>
<reference evidence="3" key="1">
    <citation type="submission" date="2021-01" db="EMBL/GenBank/DDBJ databases">
        <title>Adiantum capillus-veneris genome.</title>
        <authorList>
            <person name="Fang Y."/>
            <person name="Liao Q."/>
        </authorList>
    </citation>
    <scope>NUCLEOTIDE SEQUENCE</scope>
    <source>
        <strain evidence="3">H3</strain>
        <tissue evidence="3">Leaf</tissue>
    </source>
</reference>
<evidence type="ECO:0000256" key="1">
    <source>
        <dbReference type="SAM" id="SignalP"/>
    </source>
</evidence>
<dbReference type="InterPro" id="IPR000782">
    <property type="entry name" value="FAS1_domain"/>
</dbReference>
<comment type="caution">
    <text evidence="3">The sequence shown here is derived from an EMBL/GenBank/DDBJ whole genome shotgun (WGS) entry which is preliminary data.</text>
</comment>
<feature type="chain" id="PRO_5038780896" description="FAS1 domain-containing protein" evidence="1">
    <location>
        <begin position="26"/>
        <end position="249"/>
    </location>
</feature>
<dbReference type="SUPFAM" id="SSF82153">
    <property type="entry name" value="FAS1 domain"/>
    <property type="match status" value="1"/>
</dbReference>
<sequence length="249" mass="26781">MIISTMRLPAFLIISMLCCIDVTQAQLIIPNQVVSTLISALKDKGRYNTGALLVPYLKGFFAPPMTLLIPTDEAIAAQRIQESQLVRIAQFHMIKSNFSFEDLQLLPVNTFLPTFLLLDSSPARVEVTNNSADNYMLNNAQIVDKDICPQSVATFVSCQGISQILTSPETEAPAPAPASAPMLALAPSSALITPLVAPSPASGLLPIQAPGPASSESGISSSYSLHAKESVRFLQTIMCISYVAFKWLL</sequence>
<dbReference type="InterPro" id="IPR053339">
    <property type="entry name" value="FAS1_domain_protein"/>
</dbReference>
<dbReference type="EMBL" id="JABFUD020000020">
    <property type="protein sequence ID" value="KAI5064528.1"/>
    <property type="molecule type" value="Genomic_DNA"/>
</dbReference>
<evidence type="ECO:0000313" key="4">
    <source>
        <dbReference type="Proteomes" id="UP000886520"/>
    </source>
</evidence>
<organism evidence="3 4">
    <name type="scientific">Adiantum capillus-veneris</name>
    <name type="common">Maidenhair fern</name>
    <dbReference type="NCBI Taxonomy" id="13818"/>
    <lineage>
        <taxon>Eukaryota</taxon>
        <taxon>Viridiplantae</taxon>
        <taxon>Streptophyta</taxon>
        <taxon>Embryophyta</taxon>
        <taxon>Tracheophyta</taxon>
        <taxon>Polypodiopsida</taxon>
        <taxon>Polypodiidae</taxon>
        <taxon>Polypodiales</taxon>
        <taxon>Pteridineae</taxon>
        <taxon>Pteridaceae</taxon>
        <taxon>Vittarioideae</taxon>
        <taxon>Adiantum</taxon>
    </lineage>
</organism>
<gene>
    <name evidence="3" type="ORF">GOP47_0021198</name>
</gene>
<dbReference type="InterPro" id="IPR036378">
    <property type="entry name" value="FAS1_dom_sf"/>
</dbReference>
<feature type="signal peptide" evidence="1">
    <location>
        <begin position="1"/>
        <end position="25"/>
    </location>
</feature>
<evidence type="ECO:0000259" key="2">
    <source>
        <dbReference type="PROSITE" id="PS50213"/>
    </source>
</evidence>
<dbReference type="PROSITE" id="PS50213">
    <property type="entry name" value="FAS1"/>
    <property type="match status" value="1"/>
</dbReference>
<name>A0A9D4UAN3_ADICA</name>
<dbReference type="OrthoDB" id="1934418at2759"/>
<dbReference type="Gene3D" id="2.30.180.10">
    <property type="entry name" value="FAS1 domain"/>
    <property type="match status" value="1"/>
</dbReference>
<dbReference type="AlphaFoldDB" id="A0A9D4UAN3"/>
<dbReference type="Pfam" id="PF02469">
    <property type="entry name" value="Fasciclin"/>
    <property type="match status" value="1"/>
</dbReference>
<accession>A0A9D4UAN3</accession>
<evidence type="ECO:0000313" key="3">
    <source>
        <dbReference type="EMBL" id="KAI5064528.1"/>
    </source>
</evidence>
<dbReference type="Proteomes" id="UP000886520">
    <property type="component" value="Chromosome 20"/>
</dbReference>
<proteinExistence type="predicted"/>
<protein>
    <recommendedName>
        <fullName evidence="2">FAS1 domain-containing protein</fullName>
    </recommendedName>
</protein>
<dbReference type="SMART" id="SM00554">
    <property type="entry name" value="FAS1"/>
    <property type="match status" value="1"/>
</dbReference>
<keyword evidence="1" id="KW-0732">Signal</keyword>
<keyword evidence="4" id="KW-1185">Reference proteome</keyword>